<dbReference type="SUPFAM" id="SSF81296">
    <property type="entry name" value="E set domains"/>
    <property type="match status" value="1"/>
</dbReference>
<evidence type="ECO:0000259" key="1">
    <source>
        <dbReference type="Pfam" id="PF08770"/>
    </source>
</evidence>
<proteinExistence type="predicted"/>
<protein>
    <submittedName>
        <fullName evidence="2">Thiosulfate oxidation carrier complex protein SoxZ</fullName>
    </submittedName>
</protein>
<gene>
    <name evidence="2" type="primary">soxZ</name>
    <name evidence="2" type="ORF">ENK37_03355</name>
</gene>
<dbReference type="Proteomes" id="UP000885759">
    <property type="component" value="Unassembled WGS sequence"/>
</dbReference>
<reference evidence="2" key="1">
    <citation type="journal article" date="2020" name="mSystems">
        <title>Genome- and Community-Level Interaction Insights into Carbon Utilization and Element Cycling Functions of Hydrothermarchaeota in Hydrothermal Sediment.</title>
        <authorList>
            <person name="Zhou Z."/>
            <person name="Liu Y."/>
            <person name="Xu W."/>
            <person name="Pan J."/>
            <person name="Luo Z.H."/>
            <person name="Li M."/>
        </authorList>
    </citation>
    <scope>NUCLEOTIDE SEQUENCE [LARGE SCALE GENOMIC DNA]</scope>
    <source>
        <strain evidence="2">HyVt-570</strain>
    </source>
</reference>
<organism evidence="2">
    <name type="scientific">Oceanithermus profundus</name>
    <dbReference type="NCBI Taxonomy" id="187137"/>
    <lineage>
        <taxon>Bacteria</taxon>
        <taxon>Thermotogati</taxon>
        <taxon>Deinococcota</taxon>
        <taxon>Deinococci</taxon>
        <taxon>Thermales</taxon>
        <taxon>Thermaceae</taxon>
        <taxon>Oceanithermus</taxon>
    </lineage>
</organism>
<comment type="caution">
    <text evidence="2">The sequence shown here is derived from an EMBL/GenBank/DDBJ whole genome shotgun (WGS) entry which is preliminary data.</text>
</comment>
<dbReference type="Gene3D" id="2.60.40.10">
    <property type="entry name" value="Immunoglobulins"/>
    <property type="match status" value="1"/>
</dbReference>
<dbReference type="InterPro" id="IPR030995">
    <property type="entry name" value="SoxZ"/>
</dbReference>
<dbReference type="InterPro" id="IPR014880">
    <property type="entry name" value="SoxZ_dom"/>
</dbReference>
<dbReference type="InterPro" id="IPR014756">
    <property type="entry name" value="Ig_E-set"/>
</dbReference>
<feature type="domain" description="Sulphur oxidation protein SoxZ" evidence="1">
    <location>
        <begin position="10"/>
        <end position="101"/>
    </location>
</feature>
<evidence type="ECO:0000313" key="2">
    <source>
        <dbReference type="EMBL" id="HGY09081.1"/>
    </source>
</evidence>
<dbReference type="AlphaFoldDB" id="A0A7C4ZH55"/>
<dbReference type="Pfam" id="PF08770">
    <property type="entry name" value="SoxZ"/>
    <property type="match status" value="1"/>
</dbReference>
<dbReference type="EMBL" id="DRPZ01000090">
    <property type="protein sequence ID" value="HGY09081.1"/>
    <property type="molecule type" value="Genomic_DNA"/>
</dbReference>
<name>A0A7C4ZH55_9DEIN</name>
<dbReference type="NCBIfam" id="TIGR04490">
    <property type="entry name" value="SoxZ_true"/>
    <property type="match status" value="1"/>
</dbReference>
<dbReference type="InterPro" id="IPR013783">
    <property type="entry name" value="Ig-like_fold"/>
</dbReference>
<sequence length="107" mass="11613">MALILIRFSPSKPKKGELVKVSVVVRHPMEPGTRKDENGQIIPANYITELEVTHGGERVALVNPGRGVSANPLFAFMVKAEPGEVKVRYTDTAGETGEKSKTLKVAE</sequence>
<accession>A0A7C4ZH55</accession>